<evidence type="ECO:0000313" key="2">
    <source>
        <dbReference type="Proteomes" id="UP000824469"/>
    </source>
</evidence>
<organism evidence="1 2">
    <name type="scientific">Taxus chinensis</name>
    <name type="common">Chinese yew</name>
    <name type="synonym">Taxus wallichiana var. chinensis</name>
    <dbReference type="NCBI Taxonomy" id="29808"/>
    <lineage>
        <taxon>Eukaryota</taxon>
        <taxon>Viridiplantae</taxon>
        <taxon>Streptophyta</taxon>
        <taxon>Embryophyta</taxon>
        <taxon>Tracheophyta</taxon>
        <taxon>Spermatophyta</taxon>
        <taxon>Pinopsida</taxon>
        <taxon>Pinidae</taxon>
        <taxon>Conifers II</taxon>
        <taxon>Cupressales</taxon>
        <taxon>Taxaceae</taxon>
        <taxon>Taxus</taxon>
    </lineage>
</organism>
<dbReference type="EMBL" id="JAHRHJ020003813">
    <property type="protein sequence ID" value="KAH9289565.1"/>
    <property type="molecule type" value="Genomic_DNA"/>
</dbReference>
<gene>
    <name evidence="1" type="ORF">KI387_033682</name>
</gene>
<name>A0AA38BTD2_TAXCH</name>
<accession>A0AA38BTD2</accession>
<reference evidence="1 2" key="1">
    <citation type="journal article" date="2021" name="Nat. Plants">
        <title>The Taxus genome provides insights into paclitaxel biosynthesis.</title>
        <authorList>
            <person name="Xiong X."/>
            <person name="Gou J."/>
            <person name="Liao Q."/>
            <person name="Li Y."/>
            <person name="Zhou Q."/>
            <person name="Bi G."/>
            <person name="Li C."/>
            <person name="Du R."/>
            <person name="Wang X."/>
            <person name="Sun T."/>
            <person name="Guo L."/>
            <person name="Liang H."/>
            <person name="Lu P."/>
            <person name="Wu Y."/>
            <person name="Zhang Z."/>
            <person name="Ro D.K."/>
            <person name="Shang Y."/>
            <person name="Huang S."/>
            <person name="Yan J."/>
        </authorList>
    </citation>
    <scope>NUCLEOTIDE SEQUENCE [LARGE SCALE GENOMIC DNA]</scope>
    <source>
        <strain evidence="1">Ta-2019</strain>
    </source>
</reference>
<sequence>KMANMSTLKTTGDTGHRDSLPDEVILYIKDILSNIRKKDSPQNVLYSDEKLKRLVQRFTSDHSKLVESISEGAKKISDKELLKPKWSTVAREVTLFILKGLDIFQSPAAAVASVVANVAERFDEIPAIDRECIDLLEEMLES</sequence>
<keyword evidence="2" id="KW-1185">Reference proteome</keyword>
<comment type="caution">
    <text evidence="1">The sequence shown here is derived from an EMBL/GenBank/DDBJ whole genome shotgun (WGS) entry which is preliminary data.</text>
</comment>
<feature type="non-terminal residue" evidence="1">
    <location>
        <position position="142"/>
    </location>
</feature>
<dbReference type="Proteomes" id="UP000824469">
    <property type="component" value="Unassembled WGS sequence"/>
</dbReference>
<dbReference type="AlphaFoldDB" id="A0AA38BTD2"/>
<proteinExistence type="predicted"/>
<evidence type="ECO:0000313" key="1">
    <source>
        <dbReference type="EMBL" id="KAH9289565.1"/>
    </source>
</evidence>
<feature type="non-terminal residue" evidence="1">
    <location>
        <position position="1"/>
    </location>
</feature>
<protein>
    <submittedName>
        <fullName evidence="1">Uncharacterized protein</fullName>
    </submittedName>
</protein>